<dbReference type="KEGG" id="ehx:EMIHUDRAFT_246088"/>
<proteinExistence type="inferred from homology"/>
<reference evidence="4" key="1">
    <citation type="journal article" date="2013" name="Nature">
        <title>Pan genome of the phytoplankton Emiliania underpins its global distribution.</title>
        <authorList>
            <person name="Read B.A."/>
            <person name="Kegel J."/>
            <person name="Klute M.J."/>
            <person name="Kuo A."/>
            <person name="Lefebvre S.C."/>
            <person name="Maumus F."/>
            <person name="Mayer C."/>
            <person name="Miller J."/>
            <person name="Monier A."/>
            <person name="Salamov A."/>
            <person name="Young J."/>
            <person name="Aguilar M."/>
            <person name="Claverie J.M."/>
            <person name="Frickenhaus S."/>
            <person name="Gonzalez K."/>
            <person name="Herman E.K."/>
            <person name="Lin Y.C."/>
            <person name="Napier J."/>
            <person name="Ogata H."/>
            <person name="Sarno A.F."/>
            <person name="Shmutz J."/>
            <person name="Schroeder D."/>
            <person name="de Vargas C."/>
            <person name="Verret F."/>
            <person name="von Dassow P."/>
            <person name="Valentin K."/>
            <person name="Van de Peer Y."/>
            <person name="Wheeler G."/>
            <person name="Dacks J.B."/>
            <person name="Delwiche C.F."/>
            <person name="Dyhrman S.T."/>
            <person name="Glockner G."/>
            <person name="John U."/>
            <person name="Richards T."/>
            <person name="Worden A.Z."/>
            <person name="Zhang X."/>
            <person name="Grigoriev I.V."/>
            <person name="Allen A.E."/>
            <person name="Bidle K."/>
            <person name="Borodovsky M."/>
            <person name="Bowler C."/>
            <person name="Brownlee C."/>
            <person name="Cock J.M."/>
            <person name="Elias M."/>
            <person name="Gladyshev V.N."/>
            <person name="Groth M."/>
            <person name="Guda C."/>
            <person name="Hadaegh A."/>
            <person name="Iglesias-Rodriguez M.D."/>
            <person name="Jenkins J."/>
            <person name="Jones B.M."/>
            <person name="Lawson T."/>
            <person name="Leese F."/>
            <person name="Lindquist E."/>
            <person name="Lobanov A."/>
            <person name="Lomsadze A."/>
            <person name="Malik S.B."/>
            <person name="Marsh M.E."/>
            <person name="Mackinder L."/>
            <person name="Mock T."/>
            <person name="Mueller-Roeber B."/>
            <person name="Pagarete A."/>
            <person name="Parker M."/>
            <person name="Probert I."/>
            <person name="Quesneville H."/>
            <person name="Raines C."/>
            <person name="Rensing S.A."/>
            <person name="Riano-Pachon D.M."/>
            <person name="Richier S."/>
            <person name="Rokitta S."/>
            <person name="Shiraiwa Y."/>
            <person name="Soanes D.M."/>
            <person name="van der Giezen M."/>
            <person name="Wahlund T.M."/>
            <person name="Williams B."/>
            <person name="Wilson W."/>
            <person name="Wolfe G."/>
            <person name="Wurch L.L."/>
        </authorList>
    </citation>
    <scope>NUCLEOTIDE SEQUENCE</scope>
</reference>
<evidence type="ECO:0000313" key="4">
    <source>
        <dbReference type="Proteomes" id="UP000013827"/>
    </source>
</evidence>
<dbReference type="Pfam" id="PF00975">
    <property type="entry name" value="Thioesterase"/>
    <property type="match status" value="1"/>
</dbReference>
<feature type="domain" description="Thioesterase" evidence="2">
    <location>
        <begin position="43"/>
        <end position="175"/>
    </location>
</feature>
<evidence type="ECO:0000256" key="1">
    <source>
        <dbReference type="ARBA" id="ARBA00007169"/>
    </source>
</evidence>
<dbReference type="Gene3D" id="3.40.50.1820">
    <property type="entry name" value="alpha/beta hydrolase"/>
    <property type="match status" value="1"/>
</dbReference>
<dbReference type="Proteomes" id="UP000013827">
    <property type="component" value="Unassembled WGS sequence"/>
</dbReference>
<dbReference type="SUPFAM" id="SSF53474">
    <property type="entry name" value="alpha/beta-Hydrolases"/>
    <property type="match status" value="1"/>
</dbReference>
<sequence>MPRDQAASGRCIDAYRWIRTTRRVASGMSTLLVQTPVDRPHLRLLLFPHAGGSAAAYEGWHDALASRLPVPVEVWAVSPPGRGARAGEAAFPTVAALAQAVLSELVRLELHLAPLAVFGHSLGALTAYELARRMVDARLPPPVCLFASAHEPPSCGMPEAQRGLASLSDAALLRALAAFDFVPVASLEADAADAAE</sequence>
<dbReference type="PANTHER" id="PTHR11487:SF0">
    <property type="entry name" value="S-ACYL FATTY ACID SYNTHASE THIOESTERASE, MEDIUM CHAIN"/>
    <property type="match status" value="1"/>
</dbReference>
<protein>
    <recommendedName>
        <fullName evidence="2">Thioesterase domain-containing protein</fullName>
    </recommendedName>
</protein>
<dbReference type="AlphaFoldDB" id="A0A0D3IV21"/>
<organism evidence="3 4">
    <name type="scientific">Emiliania huxleyi (strain CCMP1516)</name>
    <dbReference type="NCBI Taxonomy" id="280463"/>
    <lineage>
        <taxon>Eukaryota</taxon>
        <taxon>Haptista</taxon>
        <taxon>Haptophyta</taxon>
        <taxon>Prymnesiophyceae</taxon>
        <taxon>Isochrysidales</taxon>
        <taxon>Noelaerhabdaceae</taxon>
        <taxon>Emiliania</taxon>
    </lineage>
</organism>
<dbReference type="GeneID" id="17261258"/>
<name>A0A0D3IV21_EMIH1</name>
<accession>A0A0D3IV21</accession>
<evidence type="ECO:0000313" key="3">
    <source>
        <dbReference type="EnsemblProtists" id="EOD15106"/>
    </source>
</evidence>
<dbReference type="STRING" id="2903.R1DWH8"/>
<dbReference type="RefSeq" id="XP_005767535.1">
    <property type="nucleotide sequence ID" value="XM_005767478.1"/>
</dbReference>
<reference evidence="3" key="2">
    <citation type="submission" date="2024-10" db="UniProtKB">
        <authorList>
            <consortium name="EnsemblProtists"/>
        </authorList>
    </citation>
    <scope>IDENTIFICATION</scope>
</reference>
<keyword evidence="4" id="KW-1185">Reference proteome</keyword>
<dbReference type="HOGENOM" id="CLU_1393477_0_0_1"/>
<dbReference type="PaxDb" id="2903-EOD15106"/>
<comment type="similarity">
    <text evidence="1">Belongs to the thioesterase family.</text>
</comment>
<dbReference type="InterPro" id="IPR012223">
    <property type="entry name" value="TEII"/>
</dbReference>
<dbReference type="PANTHER" id="PTHR11487">
    <property type="entry name" value="THIOESTERASE"/>
    <property type="match status" value="1"/>
</dbReference>
<dbReference type="InterPro" id="IPR001031">
    <property type="entry name" value="Thioesterase"/>
</dbReference>
<dbReference type="GO" id="GO:0008610">
    <property type="term" value="P:lipid biosynthetic process"/>
    <property type="evidence" value="ECO:0007669"/>
    <property type="project" value="TreeGrafter"/>
</dbReference>
<dbReference type="InterPro" id="IPR029058">
    <property type="entry name" value="AB_hydrolase_fold"/>
</dbReference>
<dbReference type="EnsemblProtists" id="EOD15106">
    <property type="protein sequence ID" value="EOD15106"/>
    <property type="gene ID" value="EMIHUDRAFT_246088"/>
</dbReference>
<evidence type="ECO:0000259" key="2">
    <source>
        <dbReference type="Pfam" id="PF00975"/>
    </source>
</evidence>